<sequence>MRLRHTAKDAASFAPRGSRAGARELCGAQRTAVQIMTAWTLPALQRACWTLVPNLF</sequence>
<evidence type="ECO:0000313" key="2">
    <source>
        <dbReference type="Proteomes" id="UP000598032"/>
    </source>
</evidence>
<protein>
    <submittedName>
        <fullName evidence="1">Uncharacterized protein</fullName>
    </submittedName>
</protein>
<organism evidence="1 2">
    <name type="scientific">Paraburkholderia metrosideri</name>
    <dbReference type="NCBI Taxonomy" id="580937"/>
    <lineage>
        <taxon>Bacteria</taxon>
        <taxon>Pseudomonadati</taxon>
        <taxon>Pseudomonadota</taxon>
        <taxon>Betaproteobacteria</taxon>
        <taxon>Burkholderiales</taxon>
        <taxon>Burkholderiaceae</taxon>
        <taxon>Paraburkholderia</taxon>
    </lineage>
</organism>
<comment type="caution">
    <text evidence="1">The sequence shown here is derived from an EMBL/GenBank/DDBJ whole genome shotgun (WGS) entry which is preliminary data.</text>
</comment>
<name>A0ABM8NFI0_9BURK</name>
<dbReference type="EMBL" id="CAJHCP010000003">
    <property type="protein sequence ID" value="CAD6522554.1"/>
    <property type="molecule type" value="Genomic_DNA"/>
</dbReference>
<keyword evidence="2" id="KW-1185">Reference proteome</keyword>
<accession>A0ABM8NFI0</accession>
<gene>
    <name evidence="1" type="ORF">LMG28140_01398</name>
</gene>
<proteinExistence type="predicted"/>
<dbReference type="Proteomes" id="UP000598032">
    <property type="component" value="Unassembled WGS sequence"/>
</dbReference>
<reference evidence="1 2" key="1">
    <citation type="submission" date="2020-10" db="EMBL/GenBank/DDBJ databases">
        <authorList>
            <person name="Peeters C."/>
        </authorList>
    </citation>
    <scope>NUCLEOTIDE SEQUENCE [LARGE SCALE GENOMIC DNA]</scope>
    <source>
        <strain evidence="1 2">LMG 28140</strain>
    </source>
</reference>
<evidence type="ECO:0000313" key="1">
    <source>
        <dbReference type="EMBL" id="CAD6522554.1"/>
    </source>
</evidence>